<evidence type="ECO:0000313" key="2">
    <source>
        <dbReference type="Proteomes" id="UP000054018"/>
    </source>
</evidence>
<reference evidence="2" key="2">
    <citation type="submission" date="2015-01" db="EMBL/GenBank/DDBJ databases">
        <title>Evolutionary Origins and Diversification of the Mycorrhizal Mutualists.</title>
        <authorList>
            <consortium name="DOE Joint Genome Institute"/>
            <consortium name="Mycorrhizal Genomics Consortium"/>
            <person name="Kohler A."/>
            <person name="Kuo A."/>
            <person name="Nagy L.G."/>
            <person name="Floudas D."/>
            <person name="Copeland A."/>
            <person name="Barry K.W."/>
            <person name="Cichocki N."/>
            <person name="Veneault-Fourrey C."/>
            <person name="LaButti K."/>
            <person name="Lindquist E.A."/>
            <person name="Lipzen A."/>
            <person name="Lundell T."/>
            <person name="Morin E."/>
            <person name="Murat C."/>
            <person name="Riley R."/>
            <person name="Ohm R."/>
            <person name="Sun H."/>
            <person name="Tunlid A."/>
            <person name="Henrissat B."/>
            <person name="Grigoriev I.V."/>
            <person name="Hibbett D.S."/>
            <person name="Martin F."/>
        </authorList>
    </citation>
    <scope>NUCLEOTIDE SEQUENCE [LARGE SCALE GENOMIC DNA]</scope>
    <source>
        <strain evidence="2">441</strain>
    </source>
</reference>
<reference evidence="1 2" key="1">
    <citation type="submission" date="2014-04" db="EMBL/GenBank/DDBJ databases">
        <authorList>
            <consortium name="DOE Joint Genome Institute"/>
            <person name="Kuo A."/>
            <person name="Kohler A."/>
            <person name="Costa M.D."/>
            <person name="Nagy L.G."/>
            <person name="Floudas D."/>
            <person name="Copeland A."/>
            <person name="Barry K.W."/>
            <person name="Cichocki N."/>
            <person name="Veneault-Fourrey C."/>
            <person name="LaButti K."/>
            <person name="Lindquist E.A."/>
            <person name="Lipzen A."/>
            <person name="Lundell T."/>
            <person name="Morin E."/>
            <person name="Murat C."/>
            <person name="Sun H."/>
            <person name="Tunlid A."/>
            <person name="Henrissat B."/>
            <person name="Grigoriev I.V."/>
            <person name="Hibbett D.S."/>
            <person name="Martin F."/>
            <person name="Nordberg H.P."/>
            <person name="Cantor M.N."/>
            <person name="Hua S.X."/>
        </authorList>
    </citation>
    <scope>NUCLEOTIDE SEQUENCE [LARGE SCALE GENOMIC DNA]</scope>
    <source>
        <strain evidence="1 2">441</strain>
    </source>
</reference>
<accession>A0A0C9ZUF5</accession>
<dbReference type="HOGENOM" id="CLU_3107309_0_0_1"/>
<dbReference type="AlphaFoldDB" id="A0A0C9ZUF5"/>
<sequence length="51" mass="5664">MFSIICVCNGIGFYGSLGVSWSTSIDADHEYTALFARYTGKLEQQARIVPF</sequence>
<name>A0A0C9ZUF5_9AGAM</name>
<dbReference type="Proteomes" id="UP000054018">
    <property type="component" value="Unassembled WGS sequence"/>
</dbReference>
<proteinExistence type="predicted"/>
<organism evidence="1 2">
    <name type="scientific">Pisolithus microcarpus 441</name>
    <dbReference type="NCBI Taxonomy" id="765257"/>
    <lineage>
        <taxon>Eukaryota</taxon>
        <taxon>Fungi</taxon>
        <taxon>Dikarya</taxon>
        <taxon>Basidiomycota</taxon>
        <taxon>Agaricomycotina</taxon>
        <taxon>Agaricomycetes</taxon>
        <taxon>Agaricomycetidae</taxon>
        <taxon>Boletales</taxon>
        <taxon>Sclerodermatineae</taxon>
        <taxon>Pisolithaceae</taxon>
        <taxon>Pisolithus</taxon>
    </lineage>
</organism>
<dbReference type="EMBL" id="KN833689">
    <property type="protein sequence ID" value="KIK29614.1"/>
    <property type="molecule type" value="Genomic_DNA"/>
</dbReference>
<gene>
    <name evidence="1" type="ORF">PISMIDRAFT_489360</name>
</gene>
<protein>
    <submittedName>
        <fullName evidence="1">Uncharacterized protein</fullName>
    </submittedName>
</protein>
<evidence type="ECO:0000313" key="1">
    <source>
        <dbReference type="EMBL" id="KIK29614.1"/>
    </source>
</evidence>
<keyword evidence="2" id="KW-1185">Reference proteome</keyword>